<dbReference type="PANTHER" id="PTHR43046">
    <property type="entry name" value="GDP-MANNOSE MANNOSYL HYDROLASE"/>
    <property type="match status" value="1"/>
</dbReference>
<dbReference type="EC" id="3.6.1.-" evidence="6"/>
<accession>A0A379LYR5</accession>
<dbReference type="Proteomes" id="UP000254569">
    <property type="component" value="Unassembled WGS sequence"/>
</dbReference>
<feature type="domain" description="Nudix hydrolase" evidence="5">
    <location>
        <begin position="19"/>
        <end position="148"/>
    </location>
</feature>
<dbReference type="SUPFAM" id="SSF55811">
    <property type="entry name" value="Nudix"/>
    <property type="match status" value="1"/>
</dbReference>
<proteinExistence type="inferred from homology"/>
<dbReference type="CDD" id="cd18879">
    <property type="entry name" value="NUDIX_Hydrolase"/>
    <property type="match status" value="1"/>
</dbReference>
<dbReference type="InterPro" id="IPR020084">
    <property type="entry name" value="NUDIX_hydrolase_CS"/>
</dbReference>
<evidence type="ECO:0000256" key="1">
    <source>
        <dbReference type="ARBA" id="ARBA00001946"/>
    </source>
</evidence>
<dbReference type="PROSITE" id="PS00893">
    <property type="entry name" value="NUDIX_BOX"/>
    <property type="match status" value="1"/>
</dbReference>
<dbReference type="RefSeq" id="WP_064065035.1">
    <property type="nucleotide sequence ID" value="NZ_CP101467.1"/>
</dbReference>
<organism evidence="6 7">
    <name type="scientific">Rhodococcus gordoniae</name>
    <dbReference type="NCBI Taxonomy" id="223392"/>
    <lineage>
        <taxon>Bacteria</taxon>
        <taxon>Bacillati</taxon>
        <taxon>Actinomycetota</taxon>
        <taxon>Actinomycetes</taxon>
        <taxon>Mycobacteriales</taxon>
        <taxon>Nocardiaceae</taxon>
        <taxon>Rhodococcus</taxon>
    </lineage>
</organism>
<keyword evidence="7" id="KW-1185">Reference proteome</keyword>
<dbReference type="InterPro" id="IPR000086">
    <property type="entry name" value="NUDIX_hydrolase_dom"/>
</dbReference>
<name>A0A379LYR5_9NOCA</name>
<keyword evidence="3 4" id="KW-0378">Hydrolase</keyword>
<dbReference type="PANTHER" id="PTHR43046:SF16">
    <property type="entry name" value="ADP-RIBOSE PYROPHOSPHATASE YJHB-RELATED"/>
    <property type="match status" value="1"/>
</dbReference>
<dbReference type="PRINTS" id="PR00502">
    <property type="entry name" value="NUDIXFAMILY"/>
</dbReference>
<comment type="cofactor">
    <cofactor evidence="1">
        <name>Mg(2+)</name>
        <dbReference type="ChEBI" id="CHEBI:18420"/>
    </cofactor>
</comment>
<dbReference type="OrthoDB" id="9814308at2"/>
<sequence length="157" mass="16971">MPIPDFVVQLRSHVGTAPLWLPGVSAIVTDEHGRVLLTRRADNGMWAVVSGILEPGEEPAVAAVREVLEETGVTAEIVRLTSVDVTAPITYPNGDVAQYLDVCFLLRATGGDARVADDENLEVAWFAPDALPEPLTETSRLRLGKALAGRAEAWFRQ</sequence>
<evidence type="ECO:0000256" key="2">
    <source>
        <dbReference type="ARBA" id="ARBA00005582"/>
    </source>
</evidence>
<evidence type="ECO:0000313" key="7">
    <source>
        <dbReference type="Proteomes" id="UP000254569"/>
    </source>
</evidence>
<evidence type="ECO:0000259" key="5">
    <source>
        <dbReference type="PROSITE" id="PS51462"/>
    </source>
</evidence>
<evidence type="ECO:0000256" key="4">
    <source>
        <dbReference type="RuleBase" id="RU003476"/>
    </source>
</evidence>
<dbReference type="Pfam" id="PF00293">
    <property type="entry name" value="NUDIX"/>
    <property type="match status" value="1"/>
</dbReference>
<reference evidence="6 7" key="1">
    <citation type="submission" date="2018-06" db="EMBL/GenBank/DDBJ databases">
        <authorList>
            <consortium name="Pathogen Informatics"/>
            <person name="Doyle S."/>
        </authorList>
    </citation>
    <scope>NUCLEOTIDE SEQUENCE [LARGE SCALE GENOMIC DNA]</scope>
    <source>
        <strain evidence="6 7">NCTC13296</strain>
    </source>
</reference>
<dbReference type="Gene3D" id="3.90.79.10">
    <property type="entry name" value="Nucleoside Triphosphate Pyrophosphohydrolase"/>
    <property type="match status" value="1"/>
</dbReference>
<dbReference type="EMBL" id="UGVI01000001">
    <property type="protein sequence ID" value="SUE14646.1"/>
    <property type="molecule type" value="Genomic_DNA"/>
</dbReference>
<dbReference type="PROSITE" id="PS51462">
    <property type="entry name" value="NUDIX"/>
    <property type="match status" value="1"/>
</dbReference>
<evidence type="ECO:0000313" key="6">
    <source>
        <dbReference type="EMBL" id="SUE14646.1"/>
    </source>
</evidence>
<dbReference type="InterPro" id="IPR015797">
    <property type="entry name" value="NUDIX_hydrolase-like_dom_sf"/>
</dbReference>
<evidence type="ECO:0000256" key="3">
    <source>
        <dbReference type="ARBA" id="ARBA00022801"/>
    </source>
</evidence>
<dbReference type="GO" id="GO:0016787">
    <property type="term" value="F:hydrolase activity"/>
    <property type="evidence" value="ECO:0007669"/>
    <property type="project" value="UniProtKB-KW"/>
</dbReference>
<protein>
    <submittedName>
        <fullName evidence="6">MutT/NUDIX family protein</fullName>
        <ecNumber evidence="6">3.6.1.-</ecNumber>
    </submittedName>
</protein>
<dbReference type="AlphaFoldDB" id="A0A379LYR5"/>
<gene>
    <name evidence="6" type="primary">rppH</name>
    <name evidence="6" type="ORF">NCTC13296_01494</name>
</gene>
<comment type="similarity">
    <text evidence="2 4">Belongs to the Nudix hydrolase family.</text>
</comment>
<dbReference type="InterPro" id="IPR020476">
    <property type="entry name" value="Nudix_hydrolase"/>
</dbReference>